<dbReference type="AlphaFoldDB" id="A0A8B7CS90"/>
<accession>A0A8B7CS90</accession>
<dbReference type="KEGG" id="pda:103718303"/>
<evidence type="ECO:0000313" key="1">
    <source>
        <dbReference type="Proteomes" id="UP000228380"/>
    </source>
</evidence>
<reference evidence="1" key="1">
    <citation type="journal article" date="2019" name="Nat. Commun.">
        <title>Genome-wide association mapping of date palm fruit traits.</title>
        <authorList>
            <person name="Hazzouri K.M."/>
            <person name="Gros-Balthazard M."/>
            <person name="Flowers J.M."/>
            <person name="Copetti D."/>
            <person name="Lemansour A."/>
            <person name="Lebrun M."/>
            <person name="Masmoudi K."/>
            <person name="Ferrand S."/>
            <person name="Dhar M.I."/>
            <person name="Fresquez Z.A."/>
            <person name="Rosas U."/>
            <person name="Zhang J."/>
            <person name="Talag J."/>
            <person name="Lee S."/>
            <person name="Kudrna D."/>
            <person name="Powell R.F."/>
            <person name="Leitch I.J."/>
            <person name="Krueger R.R."/>
            <person name="Wing R.A."/>
            <person name="Amiri K.M.A."/>
            <person name="Purugganan M.D."/>
        </authorList>
    </citation>
    <scope>NUCLEOTIDE SEQUENCE [LARGE SCALE GENOMIC DNA]</scope>
    <source>
        <strain evidence="1">cv. Khalas</strain>
    </source>
</reference>
<gene>
    <name evidence="2" type="primary">LOC103718303</name>
</gene>
<dbReference type="PANTHER" id="PTHR32011">
    <property type="entry name" value="OS08G0472400 PROTEIN"/>
    <property type="match status" value="1"/>
</dbReference>
<dbReference type="RefSeq" id="XP_008805279.2">
    <property type="nucleotide sequence ID" value="XM_008807057.4"/>
</dbReference>
<reference evidence="2" key="2">
    <citation type="submission" date="2025-08" db="UniProtKB">
        <authorList>
            <consortium name="RefSeq"/>
        </authorList>
    </citation>
    <scope>IDENTIFICATION</scope>
    <source>
        <tissue evidence="2">Young leaves</tissue>
    </source>
</reference>
<evidence type="ECO:0000313" key="2">
    <source>
        <dbReference type="RefSeq" id="XP_008805279.2"/>
    </source>
</evidence>
<dbReference type="OrthoDB" id="1888829at2759"/>
<keyword evidence="1" id="KW-1185">Reference proteome</keyword>
<proteinExistence type="predicted"/>
<sequence length="402" mass="43870">MVDVDWRIAGLNPAHTAGLRRLCTRAATASAPSSSARNGLLSFSPLAEALISHLRSSGVPVHPGLSDAEFARAEAEFGFAFPPDLRAVLSLGLPAGPGFPDWRSRRRLRATLDLPVAAISTQIARHAFWPRSWGPRPADPERALRLARSALRRAPLLVPLFGRCYIPCHPDLAGNPVFLVDEARISCCGFDLADFFRRESAFHSPCPAPDLFLRRQRSASVAAEKPPPLHLPPSASRRSLDSIAGKAPRWIEFWSDAAASDRRRRSSSASSTSDPERFLEIRAPARRLPAWVGTYLDMIKSVLINGGWGESEAAEMVEVTASGFLDGATPVVLDSQAALDALLLKADRCSDSLRLAGWTSEEITDALGLDFRPDRRRQRPRLKLPPEIAVKFGKLAEAVSRS</sequence>
<dbReference type="GeneID" id="103718303"/>
<name>A0A8B7CS90_PHODC</name>
<organism evidence="1 2">
    <name type="scientific">Phoenix dactylifera</name>
    <name type="common">Date palm</name>
    <dbReference type="NCBI Taxonomy" id="42345"/>
    <lineage>
        <taxon>Eukaryota</taxon>
        <taxon>Viridiplantae</taxon>
        <taxon>Streptophyta</taxon>
        <taxon>Embryophyta</taxon>
        <taxon>Tracheophyta</taxon>
        <taxon>Spermatophyta</taxon>
        <taxon>Magnoliopsida</taxon>
        <taxon>Liliopsida</taxon>
        <taxon>Arecaceae</taxon>
        <taxon>Coryphoideae</taxon>
        <taxon>Phoeniceae</taxon>
        <taxon>Phoenix</taxon>
    </lineage>
</organism>
<protein>
    <submittedName>
        <fullName evidence="2">Uncharacterized protein LOC103718303</fullName>
    </submittedName>
</protein>
<dbReference type="Proteomes" id="UP000228380">
    <property type="component" value="Chromosome 8"/>
</dbReference>
<dbReference type="PANTHER" id="PTHR32011:SF2">
    <property type="entry name" value="OS08G0472400 PROTEIN"/>
    <property type="match status" value="1"/>
</dbReference>